<feature type="signal peptide" evidence="2">
    <location>
        <begin position="1"/>
        <end position="22"/>
    </location>
</feature>
<evidence type="ECO:0000313" key="4">
    <source>
        <dbReference type="Proteomes" id="UP000249725"/>
    </source>
</evidence>
<dbReference type="Pfam" id="PF07813">
    <property type="entry name" value="LTXXQ"/>
    <property type="match status" value="1"/>
</dbReference>
<proteinExistence type="predicted"/>
<evidence type="ECO:0000256" key="1">
    <source>
        <dbReference type="SAM" id="MobiDB-lite"/>
    </source>
</evidence>
<gene>
    <name evidence="3" type="ORF">DJ018_05700</name>
</gene>
<sequence>MKTTSMALAAALTVSLGGTAMAQAPQPGPAPRGEAGDWRRPDPAQMAERRAQRLRDTLQLRADQEPALRAFVADSTPQRQRGRMRQDRGEMRNLTTPQRLDRMQARMVERQQRFAQHAAAVKRFYAQLSPAQQKAFDAQHQSRGKQHRGPGLRGGGPRGGHMG</sequence>
<dbReference type="Proteomes" id="UP000249725">
    <property type="component" value="Unassembled WGS sequence"/>
</dbReference>
<reference evidence="4" key="1">
    <citation type="submission" date="2018-05" db="EMBL/GenBank/DDBJ databases">
        <authorList>
            <person name="Li X."/>
        </authorList>
    </citation>
    <scope>NUCLEOTIDE SEQUENCE [LARGE SCALE GENOMIC DNA]</scope>
    <source>
        <strain evidence="4">YIM 73061</strain>
    </source>
</reference>
<keyword evidence="4" id="KW-1185">Reference proteome</keyword>
<dbReference type="RefSeq" id="WP_111513885.1">
    <property type="nucleotide sequence ID" value="NZ_QFYR01000001.1"/>
</dbReference>
<protein>
    <recommendedName>
        <fullName evidence="5">LTXXQ motif family protein</fullName>
    </recommendedName>
</protein>
<evidence type="ECO:0008006" key="5">
    <source>
        <dbReference type="Google" id="ProtNLM"/>
    </source>
</evidence>
<feature type="compositionally biased region" description="Gly residues" evidence="1">
    <location>
        <begin position="151"/>
        <end position="163"/>
    </location>
</feature>
<accession>A0A328AQY0</accession>
<evidence type="ECO:0000313" key="3">
    <source>
        <dbReference type="EMBL" id="RAK57433.1"/>
    </source>
</evidence>
<feature type="compositionally biased region" description="Basic and acidic residues" evidence="1">
    <location>
        <begin position="34"/>
        <end position="66"/>
    </location>
</feature>
<comment type="caution">
    <text evidence="3">The sequence shown here is derived from an EMBL/GenBank/DDBJ whole genome shotgun (WGS) entry which is preliminary data.</text>
</comment>
<dbReference type="EMBL" id="QFYR01000001">
    <property type="protein sequence ID" value="RAK57433.1"/>
    <property type="molecule type" value="Genomic_DNA"/>
</dbReference>
<feature type="chain" id="PRO_5016449698" description="LTXXQ motif family protein" evidence="2">
    <location>
        <begin position="23"/>
        <end position="163"/>
    </location>
</feature>
<organism evidence="3 4">
    <name type="scientific">Phenylobacterium deserti</name>
    <dbReference type="NCBI Taxonomy" id="1914756"/>
    <lineage>
        <taxon>Bacteria</taxon>
        <taxon>Pseudomonadati</taxon>
        <taxon>Pseudomonadota</taxon>
        <taxon>Alphaproteobacteria</taxon>
        <taxon>Caulobacterales</taxon>
        <taxon>Caulobacteraceae</taxon>
        <taxon>Phenylobacterium</taxon>
    </lineage>
</organism>
<dbReference type="OrthoDB" id="7191087at2"/>
<evidence type="ECO:0000256" key="2">
    <source>
        <dbReference type="SAM" id="SignalP"/>
    </source>
</evidence>
<dbReference type="GO" id="GO:0042597">
    <property type="term" value="C:periplasmic space"/>
    <property type="evidence" value="ECO:0007669"/>
    <property type="project" value="InterPro"/>
</dbReference>
<dbReference type="AlphaFoldDB" id="A0A328AQY0"/>
<keyword evidence="2" id="KW-0732">Signal</keyword>
<name>A0A328AQY0_9CAUL</name>
<feature type="region of interest" description="Disordered" evidence="1">
    <location>
        <begin position="20"/>
        <end position="100"/>
    </location>
</feature>
<dbReference type="InterPro" id="IPR012899">
    <property type="entry name" value="LTXXQ"/>
</dbReference>
<feature type="region of interest" description="Disordered" evidence="1">
    <location>
        <begin position="130"/>
        <end position="163"/>
    </location>
</feature>